<dbReference type="SUPFAM" id="SSF109604">
    <property type="entry name" value="HD-domain/PDEase-like"/>
    <property type="match status" value="1"/>
</dbReference>
<dbReference type="PROSITE" id="PS50113">
    <property type="entry name" value="PAC"/>
    <property type="match status" value="2"/>
</dbReference>
<dbReference type="Proteomes" id="UP001596267">
    <property type="component" value="Unassembled WGS sequence"/>
</dbReference>
<keyword evidence="6" id="KW-1185">Reference proteome</keyword>
<evidence type="ECO:0000313" key="6">
    <source>
        <dbReference type="Proteomes" id="UP001596267"/>
    </source>
</evidence>
<reference evidence="6" key="1">
    <citation type="journal article" date="2019" name="Int. J. Syst. Evol. Microbiol.">
        <title>The Global Catalogue of Microorganisms (GCM) 10K type strain sequencing project: providing services to taxonomists for standard genome sequencing and annotation.</title>
        <authorList>
            <consortium name="The Broad Institute Genomics Platform"/>
            <consortium name="The Broad Institute Genome Sequencing Center for Infectious Disease"/>
            <person name="Wu L."/>
            <person name="Ma J."/>
        </authorList>
    </citation>
    <scope>NUCLEOTIDE SEQUENCE [LARGE SCALE GENOMIC DNA]</scope>
    <source>
        <strain evidence="6">CCUG 42001</strain>
    </source>
</reference>
<gene>
    <name evidence="5" type="ORF">ACFP7A_13740</name>
</gene>
<dbReference type="InterPro" id="IPR003607">
    <property type="entry name" value="HD/PDEase_dom"/>
</dbReference>
<dbReference type="Pfam" id="PF00990">
    <property type="entry name" value="GGDEF"/>
    <property type="match status" value="1"/>
</dbReference>
<evidence type="ECO:0000313" key="5">
    <source>
        <dbReference type="EMBL" id="MFC6387653.1"/>
    </source>
</evidence>
<dbReference type="SUPFAM" id="SSF55785">
    <property type="entry name" value="PYP-like sensor domain (PAS domain)"/>
    <property type="match status" value="3"/>
</dbReference>
<evidence type="ECO:0000259" key="2">
    <source>
        <dbReference type="PROSITE" id="PS50113"/>
    </source>
</evidence>
<dbReference type="Pfam" id="PF13487">
    <property type="entry name" value="HD_5"/>
    <property type="match status" value="1"/>
</dbReference>
<feature type="domain" description="PAC" evidence="2">
    <location>
        <begin position="472"/>
        <end position="523"/>
    </location>
</feature>
<dbReference type="InterPro" id="IPR043128">
    <property type="entry name" value="Rev_trsase/Diguanyl_cyclase"/>
</dbReference>
<evidence type="ECO:0000259" key="4">
    <source>
        <dbReference type="PROSITE" id="PS51832"/>
    </source>
</evidence>
<feature type="domain" description="PAS" evidence="1">
    <location>
        <begin position="267"/>
        <end position="336"/>
    </location>
</feature>
<dbReference type="CDD" id="cd00130">
    <property type="entry name" value="PAS"/>
    <property type="match status" value="3"/>
</dbReference>
<dbReference type="InterPro" id="IPR000014">
    <property type="entry name" value="PAS"/>
</dbReference>
<dbReference type="InterPro" id="IPR037522">
    <property type="entry name" value="HD_GYP_dom"/>
</dbReference>
<dbReference type="InterPro" id="IPR001610">
    <property type="entry name" value="PAC"/>
</dbReference>
<dbReference type="PROSITE" id="PS50112">
    <property type="entry name" value="PAS"/>
    <property type="match status" value="2"/>
</dbReference>
<feature type="domain" description="PAS" evidence="1">
    <location>
        <begin position="391"/>
        <end position="460"/>
    </location>
</feature>
<dbReference type="RefSeq" id="WP_253077449.1">
    <property type="nucleotide sequence ID" value="NZ_JAMXWN010000024.1"/>
</dbReference>
<dbReference type="CDD" id="cd01949">
    <property type="entry name" value="GGDEF"/>
    <property type="match status" value="1"/>
</dbReference>
<name>A0ABW1WGE3_9BACL</name>
<dbReference type="PANTHER" id="PTHR44757">
    <property type="entry name" value="DIGUANYLATE CYCLASE DGCP"/>
    <property type="match status" value="1"/>
</dbReference>
<dbReference type="InterPro" id="IPR029787">
    <property type="entry name" value="Nucleotide_cyclase"/>
</dbReference>
<proteinExistence type="predicted"/>
<protein>
    <submittedName>
        <fullName evidence="5">PAS domain S-box protein</fullName>
    </submittedName>
</protein>
<evidence type="ECO:0000259" key="3">
    <source>
        <dbReference type="PROSITE" id="PS50887"/>
    </source>
</evidence>
<feature type="domain" description="HD-GYP" evidence="4">
    <location>
        <begin position="674"/>
        <end position="861"/>
    </location>
</feature>
<dbReference type="Pfam" id="PF13426">
    <property type="entry name" value="PAS_9"/>
    <property type="match status" value="3"/>
</dbReference>
<accession>A0ABW1WGE3</accession>
<dbReference type="PROSITE" id="PS51832">
    <property type="entry name" value="HD_GYP"/>
    <property type="match status" value="1"/>
</dbReference>
<dbReference type="CDD" id="cd00077">
    <property type="entry name" value="HDc"/>
    <property type="match status" value="1"/>
</dbReference>
<dbReference type="PROSITE" id="PS50887">
    <property type="entry name" value="GGDEF"/>
    <property type="match status" value="1"/>
</dbReference>
<comment type="caution">
    <text evidence="5">The sequence shown here is derived from an EMBL/GenBank/DDBJ whole genome shotgun (WGS) entry which is preliminary data.</text>
</comment>
<dbReference type="InterPro" id="IPR000700">
    <property type="entry name" value="PAS-assoc_C"/>
</dbReference>
<organism evidence="5 6">
    <name type="scientific">Sporolactobacillus kofuensis</name>
    <dbReference type="NCBI Taxonomy" id="269672"/>
    <lineage>
        <taxon>Bacteria</taxon>
        <taxon>Bacillati</taxon>
        <taxon>Bacillota</taxon>
        <taxon>Bacilli</taxon>
        <taxon>Bacillales</taxon>
        <taxon>Sporolactobacillaceae</taxon>
        <taxon>Sporolactobacillus</taxon>
    </lineage>
</organism>
<sequence>MKSMHDQSLVGVAYLKLIFDPEGRPCDCIFLQINAAFKAMLRLENIGAIGKRASEVMPELPDTLFQRLMRQVFDKPLHGEEQTFEFADLWSDHMYKTSVYALEKNRLWINLVDTAYNEPSQVLEKFTGMDRKQPTLGRSAERIEETYHLLFDHVSEAIVIAQDGYIKLSNQYTEKLTKYSRQALTSLPFSQLIAPQDRERMMANHFKQMCGERQGSYVRFRGITADHQLRWVAMKSVMIKWEGRLASLNFLTDITEQVETEEALRVSKENFKLIFDNAAEAIFIVQDHRIQIANPMTRKLTGYTNDELLGTEIINFISLDHRERRIRIFEKRLASSKKRFKGQFRVLKKNGETIWAQATGVLIEWNGRAAVQFFIIDTTEQKKAEEALRASEQKYRLITDFASDVIWVLNYSKNRFTYVSPSVRQLRGISAEKALSTSIEETFSPDSLHLLKKTIDDKMQLFFQHPDESNTFISEVQLYHADGHLIWTEMSISLRYNAEHELEITGVTRNIEERKKTEQNILYLSYHDQLTGLYNRRYYDEELDRLDQSGEFPLTLVLADVNGLKLTNDAFGHHAGDDLLVRISRILKEMGRDGTTIARVGGDEFVLLMPNTDKNEAGQFVRKIQSKILSEDSVHHTILSVSFGWAVRQSKKQSMTHIFTEAENNMYQHKLFEGNSMRSKTIKMITNTLYAKLPSEERHAKRVSQLSVEIGQKLGMDANNLNELKTAGLLHDIGKITIEENLFKKKTLSALEWTRIRLHPEKGYQILKLSNEFMSISQFILCHHERMDGKGYPLGLKGENIPLPSRIISIVEAFDDMVNDKPYRKKMTQAAAINILKENAGTQFDSELVDLFINEVLLEMH</sequence>
<dbReference type="InterPro" id="IPR035965">
    <property type="entry name" value="PAS-like_dom_sf"/>
</dbReference>
<dbReference type="EMBL" id="JBHSTQ010000021">
    <property type="protein sequence ID" value="MFC6387653.1"/>
    <property type="molecule type" value="Genomic_DNA"/>
</dbReference>
<dbReference type="SMART" id="SM00086">
    <property type="entry name" value="PAC"/>
    <property type="match status" value="3"/>
</dbReference>
<dbReference type="SUPFAM" id="SSF55073">
    <property type="entry name" value="Nucleotide cyclase"/>
    <property type="match status" value="1"/>
</dbReference>
<dbReference type="Gene3D" id="3.30.70.270">
    <property type="match status" value="1"/>
</dbReference>
<feature type="domain" description="GGDEF" evidence="3">
    <location>
        <begin position="552"/>
        <end position="682"/>
    </location>
</feature>
<dbReference type="NCBIfam" id="TIGR00229">
    <property type="entry name" value="sensory_box"/>
    <property type="match status" value="3"/>
</dbReference>
<dbReference type="InterPro" id="IPR052155">
    <property type="entry name" value="Biofilm_reg_signaling"/>
</dbReference>
<dbReference type="SMART" id="SM00471">
    <property type="entry name" value="HDc"/>
    <property type="match status" value="1"/>
</dbReference>
<evidence type="ECO:0000259" key="1">
    <source>
        <dbReference type="PROSITE" id="PS50112"/>
    </source>
</evidence>
<dbReference type="Gene3D" id="3.30.450.20">
    <property type="entry name" value="PAS domain"/>
    <property type="match status" value="4"/>
</dbReference>
<dbReference type="SMART" id="SM00267">
    <property type="entry name" value="GGDEF"/>
    <property type="match status" value="1"/>
</dbReference>
<dbReference type="NCBIfam" id="TIGR00254">
    <property type="entry name" value="GGDEF"/>
    <property type="match status" value="1"/>
</dbReference>
<dbReference type="PANTHER" id="PTHR44757:SF2">
    <property type="entry name" value="BIOFILM ARCHITECTURE MAINTENANCE PROTEIN MBAA"/>
    <property type="match status" value="1"/>
</dbReference>
<dbReference type="Gene3D" id="1.10.3210.10">
    <property type="entry name" value="Hypothetical protein af1432"/>
    <property type="match status" value="1"/>
</dbReference>
<dbReference type="InterPro" id="IPR000160">
    <property type="entry name" value="GGDEF_dom"/>
</dbReference>
<dbReference type="SMART" id="SM00091">
    <property type="entry name" value="PAS"/>
    <property type="match status" value="3"/>
</dbReference>
<feature type="domain" description="PAC" evidence="2">
    <location>
        <begin position="340"/>
        <end position="390"/>
    </location>
</feature>